<evidence type="ECO:0000313" key="3">
    <source>
        <dbReference type="Proteomes" id="UP001287286"/>
    </source>
</evidence>
<feature type="compositionally biased region" description="Polar residues" evidence="1">
    <location>
        <begin position="53"/>
        <end position="69"/>
    </location>
</feature>
<reference evidence="2 3" key="1">
    <citation type="journal article" date="2024" name="Microbiol. Resour. Announc.">
        <title>Genome annotations for the ascomycete fungi Trichoderma harzianum, Trichoderma aggressivum, and Purpureocillium lilacinum.</title>
        <authorList>
            <person name="Beijen E.P.W."/>
            <person name="Ohm R.A."/>
        </authorList>
    </citation>
    <scope>NUCLEOTIDE SEQUENCE [LARGE SCALE GENOMIC DNA]</scope>
    <source>
        <strain evidence="2 3">CBS 150709</strain>
    </source>
</reference>
<name>A0ABR0BBY1_PURLI</name>
<accession>A0ABR0BBY1</accession>
<feature type="region of interest" description="Disordered" evidence="1">
    <location>
        <begin position="124"/>
        <end position="149"/>
    </location>
</feature>
<proteinExistence type="predicted"/>
<dbReference type="EMBL" id="JAWRVI010000563">
    <property type="protein sequence ID" value="KAK4062509.1"/>
    <property type="molecule type" value="Genomic_DNA"/>
</dbReference>
<sequence length="369" mass="40406">MVSSREKDPRKLAIDALSYLTNNIPDWQRRLDGLAGQIDWRQAELATVGGEQPNASSAGSLRNKGSSESLRPKDDGVMQTNTDSTTQFEETPQDDIPAPAVPLPSSLENCAAPHKHPREAVLAAHSGAGRPARKKPRSSSMASVDGPPTTNLTRRRVIVYYDKYVQAFFDELVRFLSTGQNLVRQARRAAKIAQIKRLAEMEMPVADSNPGDDDNIYSLPSFRYSSTQRLGPVSVSKQSQRLLICETLDGGLESVQRTCVRGANQFLRNGHCDDGIQNIRSLMGKVLETSAGELERMQHMEPELAAESGDNKPMPRGPSASRRTDNPNPWPRIQSSIEHPAIVAKREPGKPLALSFVGSLEADTNMGAD</sequence>
<evidence type="ECO:0000256" key="1">
    <source>
        <dbReference type="SAM" id="MobiDB-lite"/>
    </source>
</evidence>
<feature type="region of interest" description="Disordered" evidence="1">
    <location>
        <begin position="49"/>
        <end position="104"/>
    </location>
</feature>
<protein>
    <submittedName>
        <fullName evidence="2">Uncharacterized protein</fullName>
    </submittedName>
</protein>
<evidence type="ECO:0000313" key="2">
    <source>
        <dbReference type="EMBL" id="KAK4062509.1"/>
    </source>
</evidence>
<comment type="caution">
    <text evidence="2">The sequence shown here is derived from an EMBL/GenBank/DDBJ whole genome shotgun (WGS) entry which is preliminary data.</text>
</comment>
<gene>
    <name evidence="2" type="ORF">Purlil1_14213</name>
</gene>
<feature type="compositionally biased region" description="Polar residues" evidence="1">
    <location>
        <begin position="138"/>
        <end position="149"/>
    </location>
</feature>
<organism evidence="2 3">
    <name type="scientific">Purpureocillium lilacinum</name>
    <name type="common">Paecilomyces lilacinus</name>
    <dbReference type="NCBI Taxonomy" id="33203"/>
    <lineage>
        <taxon>Eukaryota</taxon>
        <taxon>Fungi</taxon>
        <taxon>Dikarya</taxon>
        <taxon>Ascomycota</taxon>
        <taxon>Pezizomycotina</taxon>
        <taxon>Sordariomycetes</taxon>
        <taxon>Hypocreomycetidae</taxon>
        <taxon>Hypocreales</taxon>
        <taxon>Ophiocordycipitaceae</taxon>
        <taxon>Purpureocillium</taxon>
    </lineage>
</organism>
<keyword evidence="3" id="KW-1185">Reference proteome</keyword>
<feature type="region of interest" description="Disordered" evidence="1">
    <location>
        <begin position="303"/>
        <end position="344"/>
    </location>
</feature>
<dbReference type="Proteomes" id="UP001287286">
    <property type="component" value="Unassembled WGS sequence"/>
</dbReference>
<feature type="compositionally biased region" description="Polar residues" evidence="1">
    <location>
        <begin position="78"/>
        <end position="90"/>
    </location>
</feature>